<comment type="subcellular location">
    <subcellularLocation>
        <location evidence="1">Secreted</location>
    </subcellularLocation>
</comment>
<dbReference type="GO" id="GO:0008083">
    <property type="term" value="F:growth factor activity"/>
    <property type="evidence" value="ECO:0007669"/>
    <property type="project" value="UniProtKB-KW"/>
</dbReference>
<dbReference type="InterPro" id="IPR001839">
    <property type="entry name" value="TGF-b_C"/>
</dbReference>
<evidence type="ECO:0000313" key="11">
    <source>
        <dbReference type="Proteomes" id="UP000287033"/>
    </source>
</evidence>
<evidence type="ECO:0000313" key="10">
    <source>
        <dbReference type="EMBL" id="GCC27142.1"/>
    </source>
</evidence>
<comment type="similarity">
    <text evidence="2 8">Belongs to the TGF-beta family.</text>
</comment>
<dbReference type="PROSITE" id="PS00250">
    <property type="entry name" value="TGF_BETA_1"/>
    <property type="match status" value="1"/>
</dbReference>
<dbReference type="STRING" id="137246.A0A401S9R8"/>
<reference evidence="10 11" key="1">
    <citation type="journal article" date="2018" name="Nat. Ecol. Evol.">
        <title>Shark genomes provide insights into elasmobranch evolution and the origin of vertebrates.</title>
        <authorList>
            <person name="Hara Y"/>
            <person name="Yamaguchi K"/>
            <person name="Onimaru K"/>
            <person name="Kadota M"/>
            <person name="Koyanagi M"/>
            <person name="Keeley SD"/>
            <person name="Tatsumi K"/>
            <person name="Tanaka K"/>
            <person name="Motone F"/>
            <person name="Kageyama Y"/>
            <person name="Nozu R"/>
            <person name="Adachi N"/>
            <person name="Nishimura O"/>
            <person name="Nakagawa R"/>
            <person name="Tanegashima C"/>
            <person name="Kiyatake I"/>
            <person name="Matsumoto R"/>
            <person name="Murakumo K"/>
            <person name="Nishida K"/>
            <person name="Terakita A"/>
            <person name="Kuratani S"/>
            <person name="Sato K"/>
            <person name="Hyodo S Kuraku.S."/>
        </authorList>
    </citation>
    <scope>NUCLEOTIDE SEQUENCE [LARGE SCALE GENOMIC DNA]</scope>
</reference>
<dbReference type="FunFam" id="2.10.90.10:FF:000012">
    <property type="entry name" value="Growth/differentiation factor 9 (Predicted)"/>
    <property type="match status" value="1"/>
</dbReference>
<accession>A0A401S9R8</accession>
<dbReference type="Pfam" id="PF00688">
    <property type="entry name" value="TGFb_propeptide"/>
    <property type="match status" value="1"/>
</dbReference>
<dbReference type="SUPFAM" id="SSF57501">
    <property type="entry name" value="Cystine-knot cytokines"/>
    <property type="match status" value="1"/>
</dbReference>
<dbReference type="Proteomes" id="UP000287033">
    <property type="component" value="Unassembled WGS sequence"/>
</dbReference>
<dbReference type="InterPro" id="IPR017948">
    <property type="entry name" value="TGFb_CS"/>
</dbReference>
<dbReference type="Gene3D" id="2.10.90.10">
    <property type="entry name" value="Cystine-knot cytokines"/>
    <property type="match status" value="1"/>
</dbReference>
<comment type="caution">
    <text evidence="10">The sequence shown here is derived from an EMBL/GenBank/DDBJ whole genome shotgun (WGS) entry which is preliminary data.</text>
</comment>
<evidence type="ECO:0000256" key="6">
    <source>
        <dbReference type="ARBA" id="ARBA00023157"/>
    </source>
</evidence>
<dbReference type="Gene3D" id="2.60.120.970">
    <property type="match status" value="1"/>
</dbReference>
<keyword evidence="4" id="KW-0732">Signal</keyword>
<dbReference type="AlphaFoldDB" id="A0A401S9R8"/>
<dbReference type="OMA" id="FKMANTF"/>
<dbReference type="PRINTS" id="PR00669">
    <property type="entry name" value="INHIBINA"/>
</dbReference>
<keyword evidence="3" id="KW-0964">Secreted</keyword>
<evidence type="ECO:0000256" key="3">
    <source>
        <dbReference type="ARBA" id="ARBA00022525"/>
    </source>
</evidence>
<dbReference type="InterPro" id="IPR001111">
    <property type="entry name" value="TGF-b_propeptide"/>
</dbReference>
<dbReference type="EMBL" id="BEZZ01000152">
    <property type="protein sequence ID" value="GCC27142.1"/>
    <property type="molecule type" value="Genomic_DNA"/>
</dbReference>
<dbReference type="GO" id="GO:0005125">
    <property type="term" value="F:cytokine activity"/>
    <property type="evidence" value="ECO:0007669"/>
    <property type="project" value="TreeGrafter"/>
</dbReference>
<dbReference type="Pfam" id="PF00019">
    <property type="entry name" value="TGF_beta"/>
    <property type="match status" value="1"/>
</dbReference>
<proteinExistence type="inferred from homology"/>
<keyword evidence="11" id="KW-1185">Reference proteome</keyword>
<dbReference type="InterPro" id="IPR015615">
    <property type="entry name" value="TGF-beta-rel"/>
</dbReference>
<evidence type="ECO:0000256" key="8">
    <source>
        <dbReference type="RuleBase" id="RU000354"/>
    </source>
</evidence>
<dbReference type="PROSITE" id="PS51362">
    <property type="entry name" value="TGF_BETA_2"/>
    <property type="match status" value="1"/>
</dbReference>
<dbReference type="InterPro" id="IPR029034">
    <property type="entry name" value="Cystine-knot_cytokine"/>
</dbReference>
<name>A0A401S9R8_CHIPU</name>
<evidence type="ECO:0000259" key="9">
    <source>
        <dbReference type="PROSITE" id="PS51362"/>
    </source>
</evidence>
<keyword evidence="7" id="KW-0325">Glycoprotein</keyword>
<dbReference type="CDD" id="cd19376">
    <property type="entry name" value="TGF_beta_GDF15"/>
    <property type="match status" value="1"/>
</dbReference>
<evidence type="ECO:0000256" key="7">
    <source>
        <dbReference type="ARBA" id="ARBA00023180"/>
    </source>
</evidence>
<organism evidence="10 11">
    <name type="scientific">Chiloscyllium punctatum</name>
    <name type="common">Brownbanded bambooshark</name>
    <name type="synonym">Hemiscyllium punctatum</name>
    <dbReference type="NCBI Taxonomy" id="137246"/>
    <lineage>
        <taxon>Eukaryota</taxon>
        <taxon>Metazoa</taxon>
        <taxon>Chordata</taxon>
        <taxon>Craniata</taxon>
        <taxon>Vertebrata</taxon>
        <taxon>Chondrichthyes</taxon>
        <taxon>Elasmobranchii</taxon>
        <taxon>Galeomorphii</taxon>
        <taxon>Galeoidea</taxon>
        <taxon>Orectolobiformes</taxon>
        <taxon>Hemiscylliidae</taxon>
        <taxon>Chiloscyllium</taxon>
    </lineage>
</organism>
<dbReference type="PANTHER" id="PTHR11848:SF78">
    <property type="entry name" value="GROWTH_DIFFERENTIATION FACTOR 15"/>
    <property type="match status" value="1"/>
</dbReference>
<evidence type="ECO:0000256" key="4">
    <source>
        <dbReference type="ARBA" id="ARBA00022729"/>
    </source>
</evidence>
<sequence>MELYRYYPMYVSIYLALTCSKSSEMKNQSGLRWRDEKQIRIETIKKAVMEQLGLLRPPISGRNISGTQEKKMQKLYRQRVRHLDQNIGLTNKDAIRMSSVNIFVEKGTVLETTGRTTNCLTSNKQRLYFNITMTRNWLVSPEIKILRGELKLYKHLQQNTNLHQQKRDANLQLVKIYQLLKPAVERKEFQRHFLGSTVITSNDEKTVMFDIRKTVEYWINYPQENYGLEFELIPWFANHKHTPEDKMTIAAELEIEMQKVFKEVRTRRESHTEDCQRNQIQCCRRPLHVSFDEIGWSDWIRAPLSYNAFYCEGTCPQKYKLATMHTLIKSKMNHLSNGAIPAPCCVPASYEPLTLLHFNSNSKLTLTAFDDMIVSRCHCS</sequence>
<gene>
    <name evidence="10" type="ORF">chiPu_0005564</name>
</gene>
<evidence type="ECO:0000256" key="2">
    <source>
        <dbReference type="ARBA" id="ARBA00006656"/>
    </source>
</evidence>
<keyword evidence="5 8" id="KW-0339">Growth factor</keyword>
<evidence type="ECO:0000256" key="5">
    <source>
        <dbReference type="ARBA" id="ARBA00023030"/>
    </source>
</evidence>
<protein>
    <recommendedName>
        <fullName evidence="9">TGF-beta family profile domain-containing protein</fullName>
    </recommendedName>
</protein>
<dbReference type="PANTHER" id="PTHR11848">
    <property type="entry name" value="TGF-BETA FAMILY"/>
    <property type="match status" value="1"/>
</dbReference>
<dbReference type="SMART" id="SM00204">
    <property type="entry name" value="TGFB"/>
    <property type="match status" value="1"/>
</dbReference>
<dbReference type="OrthoDB" id="10030979at2759"/>
<keyword evidence="6" id="KW-1015">Disulfide bond</keyword>
<feature type="domain" description="TGF-beta family profile" evidence="9">
    <location>
        <begin position="265"/>
        <end position="380"/>
    </location>
</feature>
<evidence type="ECO:0000256" key="1">
    <source>
        <dbReference type="ARBA" id="ARBA00004613"/>
    </source>
</evidence>
<dbReference type="GO" id="GO:0005615">
    <property type="term" value="C:extracellular space"/>
    <property type="evidence" value="ECO:0007669"/>
    <property type="project" value="TreeGrafter"/>
</dbReference>